<keyword evidence="2" id="KW-0479">Metal-binding</keyword>
<dbReference type="PANTHER" id="PTHR26374">
    <property type="entry name" value="ZINC FINGER PROTEIN ZAT5"/>
    <property type="match status" value="1"/>
</dbReference>
<dbReference type="Proteomes" id="UP000634136">
    <property type="component" value="Unassembled WGS sequence"/>
</dbReference>
<evidence type="ECO:0000313" key="11">
    <source>
        <dbReference type="EMBL" id="KAF7818538.1"/>
    </source>
</evidence>
<comment type="subcellular location">
    <subcellularLocation>
        <location evidence="1">Nucleus</location>
    </subcellularLocation>
</comment>
<protein>
    <submittedName>
        <fullName evidence="11">Zinc finger protein ZAT11-like</fullName>
    </submittedName>
</protein>
<dbReference type="Gene3D" id="3.30.160.60">
    <property type="entry name" value="Classic Zinc Finger"/>
    <property type="match status" value="1"/>
</dbReference>
<dbReference type="EMBL" id="JAAIUW010000008">
    <property type="protein sequence ID" value="KAF7818538.1"/>
    <property type="molecule type" value="Genomic_DNA"/>
</dbReference>
<proteinExistence type="predicted"/>
<keyword evidence="5" id="KW-0862">Zinc</keyword>
<comment type="caution">
    <text evidence="11">The sequence shown here is derived from an EMBL/GenBank/DDBJ whole genome shotgun (WGS) entry which is preliminary data.</text>
</comment>
<organism evidence="11 12">
    <name type="scientific">Senna tora</name>
    <dbReference type="NCBI Taxonomy" id="362788"/>
    <lineage>
        <taxon>Eukaryota</taxon>
        <taxon>Viridiplantae</taxon>
        <taxon>Streptophyta</taxon>
        <taxon>Embryophyta</taxon>
        <taxon>Tracheophyta</taxon>
        <taxon>Spermatophyta</taxon>
        <taxon>Magnoliopsida</taxon>
        <taxon>eudicotyledons</taxon>
        <taxon>Gunneridae</taxon>
        <taxon>Pentapetalae</taxon>
        <taxon>rosids</taxon>
        <taxon>fabids</taxon>
        <taxon>Fabales</taxon>
        <taxon>Fabaceae</taxon>
        <taxon>Caesalpinioideae</taxon>
        <taxon>Cassia clade</taxon>
        <taxon>Senna</taxon>
    </lineage>
</organism>
<dbReference type="InterPro" id="IPR013087">
    <property type="entry name" value="Znf_C2H2_type"/>
</dbReference>
<dbReference type="GO" id="GO:0005634">
    <property type="term" value="C:nucleus"/>
    <property type="evidence" value="ECO:0007669"/>
    <property type="project" value="UniProtKB-SubCell"/>
</dbReference>
<dbReference type="GO" id="GO:0010200">
    <property type="term" value="P:response to chitin"/>
    <property type="evidence" value="ECO:0007669"/>
    <property type="project" value="TreeGrafter"/>
</dbReference>
<feature type="domain" description="C2H2-type" evidence="10">
    <location>
        <begin position="26"/>
        <end position="53"/>
    </location>
</feature>
<keyword evidence="8" id="KW-0539">Nucleus</keyword>
<evidence type="ECO:0000256" key="2">
    <source>
        <dbReference type="ARBA" id="ARBA00022723"/>
    </source>
</evidence>
<name>A0A834WF11_9FABA</name>
<dbReference type="AlphaFoldDB" id="A0A834WF11"/>
<sequence length="159" mass="17916">MVVSQFHGEEIRKARGNNNDNNCTEFECKTCNRKFSSFQALGGHRASHKRPKLEGEDELKAQAKSLSLWNKPKTHHCSICGMEFSVGQALGGHMRKHRDNNNNNKVALNYYDPPHFASVLLPQVLSVSKTVRLDLNLTPLENDLKLLFGNYATPNVKVI</sequence>
<dbReference type="PROSITE" id="PS00028">
    <property type="entry name" value="ZINC_FINGER_C2H2_1"/>
    <property type="match status" value="2"/>
</dbReference>
<evidence type="ECO:0000256" key="6">
    <source>
        <dbReference type="ARBA" id="ARBA00023015"/>
    </source>
</evidence>
<evidence type="ECO:0000256" key="5">
    <source>
        <dbReference type="ARBA" id="ARBA00022833"/>
    </source>
</evidence>
<dbReference type="GO" id="GO:0006950">
    <property type="term" value="P:response to stress"/>
    <property type="evidence" value="ECO:0007669"/>
    <property type="project" value="TreeGrafter"/>
</dbReference>
<keyword evidence="4 9" id="KW-0863">Zinc-finger</keyword>
<evidence type="ECO:0000256" key="7">
    <source>
        <dbReference type="ARBA" id="ARBA00023163"/>
    </source>
</evidence>
<reference evidence="11" key="1">
    <citation type="submission" date="2020-09" db="EMBL/GenBank/DDBJ databases">
        <title>Genome-Enabled Discovery of Anthraquinone Biosynthesis in Senna tora.</title>
        <authorList>
            <person name="Kang S.-H."/>
            <person name="Pandey R.P."/>
            <person name="Lee C.-M."/>
            <person name="Sim J.-S."/>
            <person name="Jeong J.-T."/>
            <person name="Choi B.-S."/>
            <person name="Jung M."/>
            <person name="Ginzburg D."/>
            <person name="Zhao K."/>
            <person name="Won S.Y."/>
            <person name="Oh T.-J."/>
            <person name="Yu Y."/>
            <person name="Kim N.-H."/>
            <person name="Lee O.R."/>
            <person name="Lee T.-H."/>
            <person name="Bashyal P."/>
            <person name="Kim T.-S."/>
            <person name="Lee W.-H."/>
            <person name="Kawkins C."/>
            <person name="Kim C.-K."/>
            <person name="Kim J.S."/>
            <person name="Ahn B.O."/>
            <person name="Rhee S.Y."/>
            <person name="Sohng J.K."/>
        </authorList>
    </citation>
    <scope>NUCLEOTIDE SEQUENCE</scope>
    <source>
        <tissue evidence="11">Leaf</tissue>
    </source>
</reference>
<dbReference type="PROSITE" id="PS50157">
    <property type="entry name" value="ZINC_FINGER_C2H2_2"/>
    <property type="match status" value="2"/>
</dbReference>
<feature type="domain" description="C2H2-type" evidence="10">
    <location>
        <begin position="75"/>
        <end position="102"/>
    </location>
</feature>
<gene>
    <name evidence="11" type="ORF">G2W53_023993</name>
</gene>
<accession>A0A834WF11</accession>
<evidence type="ECO:0000313" key="12">
    <source>
        <dbReference type="Proteomes" id="UP000634136"/>
    </source>
</evidence>
<keyword evidence="3" id="KW-0677">Repeat</keyword>
<dbReference type="SUPFAM" id="SSF57667">
    <property type="entry name" value="beta-beta-alpha zinc fingers"/>
    <property type="match status" value="1"/>
</dbReference>
<evidence type="ECO:0000256" key="8">
    <source>
        <dbReference type="ARBA" id="ARBA00023242"/>
    </source>
</evidence>
<dbReference type="PANTHER" id="PTHR26374:SF360">
    <property type="entry name" value="ZINC FINGER PROTEIN ZAT18"/>
    <property type="match status" value="1"/>
</dbReference>
<evidence type="ECO:0000256" key="1">
    <source>
        <dbReference type="ARBA" id="ARBA00004123"/>
    </source>
</evidence>
<evidence type="ECO:0000256" key="4">
    <source>
        <dbReference type="ARBA" id="ARBA00022771"/>
    </source>
</evidence>
<evidence type="ECO:0000259" key="10">
    <source>
        <dbReference type="PROSITE" id="PS50157"/>
    </source>
</evidence>
<dbReference type="Pfam" id="PF13912">
    <property type="entry name" value="zf-C2H2_6"/>
    <property type="match status" value="2"/>
</dbReference>
<dbReference type="InterPro" id="IPR036236">
    <property type="entry name" value="Znf_C2H2_sf"/>
</dbReference>
<keyword evidence="7" id="KW-0804">Transcription</keyword>
<dbReference type="GO" id="GO:0008270">
    <property type="term" value="F:zinc ion binding"/>
    <property type="evidence" value="ECO:0007669"/>
    <property type="project" value="UniProtKB-KW"/>
</dbReference>
<evidence type="ECO:0000256" key="9">
    <source>
        <dbReference type="PROSITE-ProRule" id="PRU00042"/>
    </source>
</evidence>
<dbReference type="SMART" id="SM00355">
    <property type="entry name" value="ZnF_C2H2"/>
    <property type="match status" value="2"/>
</dbReference>
<keyword evidence="12" id="KW-1185">Reference proteome</keyword>
<dbReference type="OrthoDB" id="9411774at2759"/>
<keyword evidence="6" id="KW-0805">Transcription regulation</keyword>
<evidence type="ECO:0000256" key="3">
    <source>
        <dbReference type="ARBA" id="ARBA00022737"/>
    </source>
</evidence>